<protein>
    <recommendedName>
        <fullName evidence="3">Tir chaperone protein (CesT)</fullName>
    </recommendedName>
</protein>
<dbReference type="RefSeq" id="WP_025514721.1">
    <property type="nucleotide sequence ID" value="NZ_CP016340.1"/>
</dbReference>
<accession>A0A157SSA2</accession>
<gene>
    <name evidence="1" type="ORF">SAMEA3906487_03603</name>
</gene>
<dbReference type="STRING" id="123899.SAMEA3906487_03603"/>
<dbReference type="KEGG" id="btrm:SAMEA390648703603"/>
<evidence type="ECO:0008006" key="3">
    <source>
        <dbReference type="Google" id="ProtNLM"/>
    </source>
</evidence>
<dbReference type="OrthoDB" id="8703364at2"/>
<sequence length="150" mass="16790">MSREVAEGLTQFFQSLLDEEGINRGQVQWDEQAQTSDLIFKFDGRNYILIADADDVDFVRLLFPNFWPIENDAELAGALQAISFVNSHCKGVKVHATPDNTNMAATIEFLLTAGQPQMSSALFLRYLRMLNNGAEEFARVMRAMAAPQQG</sequence>
<dbReference type="GeneID" id="56589162"/>
<dbReference type="Proteomes" id="UP000076825">
    <property type="component" value="Chromosome 1"/>
</dbReference>
<keyword evidence="2" id="KW-1185">Reference proteome</keyword>
<proteinExistence type="predicted"/>
<organism evidence="1 2">
    <name type="scientific">Bordetella trematum</name>
    <dbReference type="NCBI Taxonomy" id="123899"/>
    <lineage>
        <taxon>Bacteria</taxon>
        <taxon>Pseudomonadati</taxon>
        <taxon>Pseudomonadota</taxon>
        <taxon>Betaproteobacteria</taxon>
        <taxon>Burkholderiales</taxon>
        <taxon>Alcaligenaceae</taxon>
        <taxon>Bordetella</taxon>
    </lineage>
</organism>
<reference evidence="1 2" key="1">
    <citation type="submission" date="2016-04" db="EMBL/GenBank/DDBJ databases">
        <authorList>
            <consortium name="Pathogen Informatics"/>
        </authorList>
    </citation>
    <scope>NUCLEOTIDE SEQUENCE [LARGE SCALE GENOMIC DNA]</scope>
    <source>
        <strain evidence="1 2">H044680328</strain>
    </source>
</reference>
<evidence type="ECO:0000313" key="1">
    <source>
        <dbReference type="EMBL" id="SAI73299.1"/>
    </source>
</evidence>
<evidence type="ECO:0000313" key="2">
    <source>
        <dbReference type="Proteomes" id="UP000076825"/>
    </source>
</evidence>
<dbReference type="PATRIC" id="fig|123899.6.peg.3605"/>
<dbReference type="eggNOG" id="ENOG50335TG">
    <property type="taxonomic scope" value="Bacteria"/>
</dbReference>
<name>A0A157SSA2_9BORD</name>
<dbReference type="AlphaFoldDB" id="A0A157SSA2"/>
<dbReference type="EMBL" id="LT546645">
    <property type="protein sequence ID" value="SAI73299.1"/>
    <property type="molecule type" value="Genomic_DNA"/>
</dbReference>